<protein>
    <submittedName>
        <fullName evidence="1">Uncharacterized protein</fullName>
    </submittedName>
</protein>
<sequence>MENGVFRVLKKEPGKSIESVKVEATYLSDVGEALLGRKVTIERIPMNSEKTMWILIDEDGLGKDLPLNFLIPTISPYFPIQKIVGTAVFVCSKYSDIFAEEIYDYEVCDLSNQLERIAHLILSDDIQQSLSKNFTDYGKGAIIVQPL</sequence>
<proteinExistence type="predicted"/>
<accession>A0ABS2GNL1</accession>
<comment type="caution">
    <text evidence="1">The sequence shown here is derived from an EMBL/GenBank/DDBJ whole genome shotgun (WGS) entry which is preliminary data.</text>
</comment>
<keyword evidence="2" id="KW-1185">Reference proteome</keyword>
<gene>
    <name evidence="1" type="ORF">H9X81_10420</name>
</gene>
<reference evidence="1 2" key="1">
    <citation type="journal article" date="2021" name="Sci. Rep.">
        <title>The distribution of antibiotic resistance genes in chicken gut microbiota commensals.</title>
        <authorList>
            <person name="Juricova H."/>
            <person name="Matiasovicova J."/>
            <person name="Kubasova T."/>
            <person name="Cejkova D."/>
            <person name="Rychlik I."/>
        </authorList>
    </citation>
    <scope>NUCLEOTIDE SEQUENCE [LARGE SCALE GENOMIC DNA]</scope>
    <source>
        <strain evidence="1 2">An564</strain>
    </source>
</reference>
<dbReference type="Proteomes" id="UP000724149">
    <property type="component" value="Unassembled WGS sequence"/>
</dbReference>
<dbReference type="RefSeq" id="WP_204721790.1">
    <property type="nucleotide sequence ID" value="NZ_JACSNR010000010.1"/>
</dbReference>
<dbReference type="EMBL" id="JACSNR010000010">
    <property type="protein sequence ID" value="MBM6924097.1"/>
    <property type="molecule type" value="Genomic_DNA"/>
</dbReference>
<organism evidence="1 2">
    <name type="scientific">Hydrogenoanaerobacterium saccharovorans</name>
    <dbReference type="NCBI Taxonomy" id="474960"/>
    <lineage>
        <taxon>Bacteria</taxon>
        <taxon>Bacillati</taxon>
        <taxon>Bacillota</taxon>
        <taxon>Clostridia</taxon>
        <taxon>Eubacteriales</taxon>
        <taxon>Oscillospiraceae</taxon>
        <taxon>Hydrogenoanaerobacterium</taxon>
    </lineage>
</organism>
<evidence type="ECO:0000313" key="1">
    <source>
        <dbReference type="EMBL" id="MBM6924097.1"/>
    </source>
</evidence>
<name>A0ABS2GNL1_9FIRM</name>
<evidence type="ECO:0000313" key="2">
    <source>
        <dbReference type="Proteomes" id="UP000724149"/>
    </source>
</evidence>